<dbReference type="SUPFAM" id="SSF53756">
    <property type="entry name" value="UDP-Glycosyltransferase/glycogen phosphorylase"/>
    <property type="match status" value="1"/>
</dbReference>
<accession>A0A264VMC0</accession>
<dbReference type="CDD" id="cd03801">
    <property type="entry name" value="GT4_PimA-like"/>
    <property type="match status" value="1"/>
</dbReference>
<dbReference type="PANTHER" id="PTHR12526:SF641">
    <property type="entry name" value="LIPOPOLYSACCHARIDE CORE BIOSYNTHESIS PROTEIN RFAG"/>
    <property type="match status" value="1"/>
</dbReference>
<feature type="domain" description="Glycosyl transferase family 1" evidence="1">
    <location>
        <begin position="180"/>
        <end position="347"/>
    </location>
</feature>
<organism evidence="2 3">
    <name type="scientific">Providencia rettgeri</name>
    <dbReference type="NCBI Taxonomy" id="587"/>
    <lineage>
        <taxon>Bacteria</taxon>
        <taxon>Pseudomonadati</taxon>
        <taxon>Pseudomonadota</taxon>
        <taxon>Gammaproteobacteria</taxon>
        <taxon>Enterobacterales</taxon>
        <taxon>Morganellaceae</taxon>
        <taxon>Providencia</taxon>
    </lineage>
</organism>
<evidence type="ECO:0000313" key="3">
    <source>
        <dbReference type="Proteomes" id="UP000216001"/>
    </source>
</evidence>
<comment type="caution">
    <text evidence="2">The sequence shown here is derived from an EMBL/GenBank/DDBJ whole genome shotgun (WGS) entry which is preliminary data.</text>
</comment>
<dbReference type="GO" id="GO:1901135">
    <property type="term" value="P:carbohydrate derivative metabolic process"/>
    <property type="evidence" value="ECO:0007669"/>
    <property type="project" value="UniProtKB-ARBA"/>
</dbReference>
<name>A0A264VMC0_PRORE</name>
<sequence length="373" mass="42829">MKIAFCLYKFFPYGGLQRDFLHVVEECLRRNYSVIVYTMFWEGPIPLGIDLVRVPKKGLTNHTRNKKYSEWVQKDLLSRNVDCVFGFNKMPNLDIYYAADVCFASKKRGALTKLLPRYRHYIKFEASVFSPKSSTKLLMLTENQVIDFKKIYKTQEERFKLLPPGISLDRKWSEQSKVLKETFKKEHQLAQEQKIIVQIGSDYFRKGVDRSLIAIASLPENVRKNIVYYIIGQDKIEKFQELAGKLNIQEQVHFLGPRDDINVFLAAADLLLHPARQEAAGIVLIEAIVAGVPLIASDVCGYAPYIVKAHCGNVLSSPFSQSDFNLKLNEILTDSSNLEKMKDNAIKFANSYDLYSLPSRVVDFIEEYVNDKV</sequence>
<protein>
    <submittedName>
        <fullName evidence="2">Glucosyltransferase I RfaG</fullName>
    </submittedName>
</protein>
<dbReference type="GO" id="GO:0016757">
    <property type="term" value="F:glycosyltransferase activity"/>
    <property type="evidence" value="ECO:0007669"/>
    <property type="project" value="InterPro"/>
</dbReference>
<dbReference type="Pfam" id="PF00534">
    <property type="entry name" value="Glycos_transf_1"/>
    <property type="match status" value="1"/>
</dbReference>
<dbReference type="PANTHER" id="PTHR12526">
    <property type="entry name" value="GLYCOSYLTRANSFERASE"/>
    <property type="match status" value="1"/>
</dbReference>
<keyword evidence="2" id="KW-0808">Transferase</keyword>
<evidence type="ECO:0000313" key="2">
    <source>
        <dbReference type="EMBL" id="OZS72484.1"/>
    </source>
</evidence>
<dbReference type="RefSeq" id="WP_094962916.1">
    <property type="nucleotide sequence ID" value="NZ_NOWC01000036.1"/>
</dbReference>
<evidence type="ECO:0000259" key="1">
    <source>
        <dbReference type="Pfam" id="PF00534"/>
    </source>
</evidence>
<dbReference type="EMBL" id="NOWC01000036">
    <property type="protein sequence ID" value="OZS72484.1"/>
    <property type="molecule type" value="Genomic_DNA"/>
</dbReference>
<proteinExistence type="predicted"/>
<dbReference type="Proteomes" id="UP000216001">
    <property type="component" value="Unassembled WGS sequence"/>
</dbReference>
<dbReference type="InterPro" id="IPR001296">
    <property type="entry name" value="Glyco_trans_1"/>
</dbReference>
<reference evidence="2 3" key="1">
    <citation type="submission" date="2017-07" db="EMBL/GenBank/DDBJ databases">
        <title>blaIMP-27 on transferable plasmids in Proteus mirabilis and Providencia rettgeri.</title>
        <authorList>
            <person name="Potter R."/>
        </authorList>
    </citation>
    <scope>NUCLEOTIDE SEQUENCE [LARGE SCALE GENOMIC DNA]</scope>
    <source>
        <strain evidence="2 3">PR1</strain>
    </source>
</reference>
<gene>
    <name evidence="2" type="ORF">CHI95_21650</name>
</gene>
<dbReference type="AlphaFoldDB" id="A0A264VMC0"/>
<dbReference type="Gene3D" id="3.40.50.2000">
    <property type="entry name" value="Glycogen Phosphorylase B"/>
    <property type="match status" value="2"/>
</dbReference>